<evidence type="ECO:0000256" key="4">
    <source>
        <dbReference type="ARBA" id="ARBA00022741"/>
    </source>
</evidence>
<keyword evidence="9 11" id="KW-0414">Isoprene biosynthesis</keyword>
<name>A0AAQ4CN94_9CREN</name>
<keyword evidence="2 11" id="KW-0444">Lipid biosynthesis</keyword>
<dbReference type="GO" id="GO:0005829">
    <property type="term" value="C:cytosol"/>
    <property type="evidence" value="ECO:0007669"/>
    <property type="project" value="TreeGrafter"/>
</dbReference>
<dbReference type="InterPro" id="IPR006204">
    <property type="entry name" value="GHMP_kinase_N_dom"/>
</dbReference>
<evidence type="ECO:0000259" key="13">
    <source>
        <dbReference type="Pfam" id="PF08544"/>
    </source>
</evidence>
<feature type="active site" description="Proton acceptor" evidence="11">
    <location>
        <position position="150"/>
    </location>
</feature>
<evidence type="ECO:0000256" key="9">
    <source>
        <dbReference type="ARBA" id="ARBA00023229"/>
    </source>
</evidence>
<protein>
    <recommendedName>
        <fullName evidence="11">Mevalonate kinase</fullName>
        <shortName evidence="11">MK</shortName>
        <shortName evidence="11">MVK</shortName>
        <ecNumber evidence="11">2.7.1.36</ecNumber>
    </recommendedName>
</protein>
<dbReference type="InterPro" id="IPR022937">
    <property type="entry name" value="Mevalonate_kinase_arc"/>
</dbReference>
<dbReference type="EC" id="2.7.1.36" evidence="11"/>
<accession>A0AAQ4CN94</accession>
<evidence type="ECO:0000256" key="1">
    <source>
        <dbReference type="ARBA" id="ARBA00022490"/>
    </source>
</evidence>
<evidence type="ECO:0000259" key="12">
    <source>
        <dbReference type="Pfam" id="PF00288"/>
    </source>
</evidence>
<keyword evidence="15" id="KW-1185">Reference proteome</keyword>
<dbReference type="Gene3D" id="3.30.70.890">
    <property type="entry name" value="GHMP kinase, C-terminal domain"/>
    <property type="match status" value="1"/>
</dbReference>
<comment type="pathway">
    <text evidence="10 11">Isoprenoid biosynthesis; isopentenyl diphosphate biosynthesis via mevalonate pathway; isopentenyl diphosphate from (R)-mevalonate: step 1/3.</text>
</comment>
<dbReference type="GO" id="GO:0019287">
    <property type="term" value="P:isopentenyl diphosphate biosynthetic process, mevalonate pathway"/>
    <property type="evidence" value="ECO:0007669"/>
    <property type="project" value="UniProtKB-UniRule"/>
</dbReference>
<evidence type="ECO:0000256" key="7">
    <source>
        <dbReference type="ARBA" id="ARBA00022842"/>
    </source>
</evidence>
<gene>
    <name evidence="11" type="primary">mvk</name>
    <name evidence="14" type="ORF">SACC_02920</name>
</gene>
<keyword evidence="3 11" id="KW-0808">Transferase</keyword>
<evidence type="ECO:0000256" key="2">
    <source>
        <dbReference type="ARBA" id="ARBA00022516"/>
    </source>
</evidence>
<dbReference type="GeneID" id="68865016"/>
<dbReference type="Pfam" id="PF00288">
    <property type="entry name" value="GHMP_kinases_N"/>
    <property type="match status" value="1"/>
</dbReference>
<dbReference type="InterPro" id="IPR014721">
    <property type="entry name" value="Ribsml_uS5_D2-typ_fold_subgr"/>
</dbReference>
<comment type="function">
    <text evidence="11">Catalyzes the phosphorylation of (R)-mevalonate (MVA) to (R)-mevalonate 5-phosphate (MVAP). Functions in the mevalonate (MVA) pathway leading to isopentenyl diphosphate (IPP), a key precursor for the biosynthesis of isoprenoid compounds such as archaeal membrane lipids.</text>
</comment>
<comment type="caution">
    <text evidence="11">Lacks conserved residue(s) required for the propagation of feature annotation.</text>
</comment>
<dbReference type="Gene3D" id="3.30.230.10">
    <property type="match status" value="1"/>
</dbReference>
<comment type="subunit">
    <text evidence="11">Homodimer.</text>
</comment>
<feature type="domain" description="GHMP kinase C-terminal" evidence="13">
    <location>
        <begin position="224"/>
        <end position="292"/>
    </location>
</feature>
<dbReference type="RefSeq" id="WP_229571289.1">
    <property type="nucleotide sequence ID" value="NZ_AP025226.1"/>
</dbReference>
<dbReference type="AlphaFoldDB" id="A0AAQ4CN94"/>
<keyword evidence="8 11" id="KW-0443">Lipid metabolism</keyword>
<organism evidence="14 15">
    <name type="scientific">Saccharolobus caldissimus</name>
    <dbReference type="NCBI Taxonomy" id="1702097"/>
    <lineage>
        <taxon>Archaea</taxon>
        <taxon>Thermoproteota</taxon>
        <taxon>Thermoprotei</taxon>
        <taxon>Sulfolobales</taxon>
        <taxon>Sulfolobaceae</taxon>
        <taxon>Saccharolobus</taxon>
    </lineage>
</organism>
<keyword evidence="7 11" id="KW-0460">Magnesium</keyword>
<evidence type="ECO:0000313" key="15">
    <source>
        <dbReference type="Proteomes" id="UP001319921"/>
    </source>
</evidence>
<evidence type="ECO:0000256" key="10">
    <source>
        <dbReference type="ARBA" id="ARBA00029438"/>
    </source>
</evidence>
<evidence type="ECO:0000256" key="11">
    <source>
        <dbReference type="HAMAP-Rule" id="MF_00217"/>
    </source>
</evidence>
<keyword evidence="6 11" id="KW-0067">ATP-binding</keyword>
<dbReference type="InterPro" id="IPR020568">
    <property type="entry name" value="Ribosomal_Su5_D2-typ_SF"/>
</dbReference>
<dbReference type="GO" id="GO:0004496">
    <property type="term" value="F:mevalonate kinase activity"/>
    <property type="evidence" value="ECO:0007669"/>
    <property type="project" value="UniProtKB-UniRule"/>
</dbReference>
<dbReference type="InterPro" id="IPR036554">
    <property type="entry name" value="GHMP_kinase_C_sf"/>
</dbReference>
<dbReference type="Pfam" id="PF08544">
    <property type="entry name" value="GHMP_kinases_C"/>
    <property type="match status" value="1"/>
</dbReference>
<dbReference type="NCBIfam" id="TIGR00549">
    <property type="entry name" value="mevalon_kin"/>
    <property type="match status" value="1"/>
</dbReference>
<dbReference type="InterPro" id="IPR006205">
    <property type="entry name" value="Mev_gal_kin"/>
</dbReference>
<dbReference type="KEGG" id="scas:SACC_02920"/>
<comment type="catalytic activity">
    <reaction evidence="11">
        <text>(R)-mevalonate + ATP = (R)-5-phosphomevalonate + ADP + H(+)</text>
        <dbReference type="Rhea" id="RHEA:17065"/>
        <dbReference type="ChEBI" id="CHEBI:15378"/>
        <dbReference type="ChEBI" id="CHEBI:30616"/>
        <dbReference type="ChEBI" id="CHEBI:36464"/>
        <dbReference type="ChEBI" id="CHEBI:58146"/>
        <dbReference type="ChEBI" id="CHEBI:456216"/>
        <dbReference type="EC" id="2.7.1.36"/>
    </reaction>
</comment>
<keyword evidence="4 11" id="KW-0547">Nucleotide-binding</keyword>
<dbReference type="GO" id="GO:0005524">
    <property type="term" value="F:ATP binding"/>
    <property type="evidence" value="ECO:0007669"/>
    <property type="project" value="UniProtKB-UniRule"/>
</dbReference>
<evidence type="ECO:0000256" key="6">
    <source>
        <dbReference type="ARBA" id="ARBA00022840"/>
    </source>
</evidence>
<evidence type="ECO:0000313" key="14">
    <source>
        <dbReference type="EMBL" id="BDB97275.1"/>
    </source>
</evidence>
<dbReference type="PANTHER" id="PTHR43290:SF2">
    <property type="entry name" value="MEVALONATE KINASE"/>
    <property type="match status" value="1"/>
</dbReference>
<sequence length="315" mass="34746">MIVEAKVPLKLTLFGEHAVVYNKPAIAMTVSENLTVRVSDSDKFLVISPSLHIRGVKLDLNEMKIESDEARRVLRYVIEVLNYFGEKKPAKIEIDSTVEPSVGLGTSAGVIVGTVASYSAYLGIELSKDEIAKISRNIELNVQGIASRMDTFTETYGGLIYFPANSEGYERINSNVNLTAGYIRRSMTTAEVLWRVRKFKESNPNLFNKLLDMIEDVVNRARNLIEENNEEELGLLMYINHGLLFSLGVTSPEADEIVSRAKQLGIKGCKISGGGAGGAIICLKSKDAEVLLRSYNARIINTNLTNEGVVIRKIS</sequence>
<dbReference type="Proteomes" id="UP001319921">
    <property type="component" value="Chromosome"/>
</dbReference>
<keyword evidence="1 11" id="KW-0963">Cytoplasm</keyword>
<dbReference type="PANTHER" id="PTHR43290">
    <property type="entry name" value="MEVALONATE KINASE"/>
    <property type="match status" value="1"/>
</dbReference>
<feature type="domain" description="GHMP kinase N-terminal" evidence="12">
    <location>
        <begin position="76"/>
        <end position="158"/>
    </location>
</feature>
<reference evidence="14 15" key="1">
    <citation type="journal article" date="2022" name="Microbiol. Resour. Announc.">
        <title>Complete Genome Sequence of the Hyperthermophilic and Acidophilic Archaeon Saccharolobus caldissimus Strain HS-3T.</title>
        <authorList>
            <person name="Sakai H.D."/>
            <person name="Kurosawa N."/>
        </authorList>
    </citation>
    <scope>NUCLEOTIDE SEQUENCE [LARGE SCALE GENOMIC DNA]</scope>
    <source>
        <strain evidence="14 15">JCM32116</strain>
    </source>
</reference>
<dbReference type="EMBL" id="AP025226">
    <property type="protein sequence ID" value="BDB97275.1"/>
    <property type="molecule type" value="Genomic_DNA"/>
</dbReference>
<dbReference type="GO" id="GO:0000287">
    <property type="term" value="F:magnesium ion binding"/>
    <property type="evidence" value="ECO:0007669"/>
    <property type="project" value="UniProtKB-UniRule"/>
</dbReference>
<dbReference type="PRINTS" id="PR00959">
    <property type="entry name" value="MEVGALKINASE"/>
</dbReference>
<comment type="similarity">
    <text evidence="11">Belongs to the GHMP kinase family. Mevalonate kinase subfamily.</text>
</comment>
<comment type="cofactor">
    <cofactor evidence="11">
        <name>Mg(2+)</name>
        <dbReference type="ChEBI" id="CHEBI:18420"/>
    </cofactor>
</comment>
<evidence type="ECO:0000256" key="3">
    <source>
        <dbReference type="ARBA" id="ARBA00022679"/>
    </source>
</evidence>
<dbReference type="InterPro" id="IPR013750">
    <property type="entry name" value="GHMP_kinase_C_dom"/>
</dbReference>
<evidence type="ECO:0000256" key="5">
    <source>
        <dbReference type="ARBA" id="ARBA00022777"/>
    </source>
</evidence>
<comment type="subcellular location">
    <subcellularLocation>
        <location evidence="11">Cytoplasm</location>
    </subcellularLocation>
</comment>
<dbReference type="SUPFAM" id="SSF55060">
    <property type="entry name" value="GHMP Kinase, C-terminal domain"/>
    <property type="match status" value="1"/>
</dbReference>
<keyword evidence="5 11" id="KW-0418">Kinase</keyword>
<evidence type="ECO:0000256" key="8">
    <source>
        <dbReference type="ARBA" id="ARBA00023098"/>
    </source>
</evidence>
<dbReference type="SUPFAM" id="SSF54211">
    <property type="entry name" value="Ribosomal protein S5 domain 2-like"/>
    <property type="match status" value="1"/>
</dbReference>
<dbReference type="HAMAP" id="MF_00217">
    <property type="entry name" value="Mevalonate_kinase"/>
    <property type="match status" value="1"/>
</dbReference>
<proteinExistence type="inferred from homology"/>